<dbReference type="InterPro" id="IPR036013">
    <property type="entry name" value="Band_7/SPFH_dom_sf"/>
</dbReference>
<proteinExistence type="predicted"/>
<keyword evidence="2" id="KW-0472">Membrane</keyword>
<name>A0A0F9APS2_9ZZZZ</name>
<gene>
    <name evidence="4" type="ORF">LCGC14_2546110</name>
</gene>
<keyword evidence="1" id="KW-0175">Coiled coil</keyword>
<feature type="domain" description="Band 7" evidence="3">
    <location>
        <begin position="32"/>
        <end position="207"/>
    </location>
</feature>
<dbReference type="SUPFAM" id="SSF117892">
    <property type="entry name" value="Band 7/SPFH domain"/>
    <property type="match status" value="1"/>
</dbReference>
<comment type="caution">
    <text evidence="4">The sequence shown here is derived from an EMBL/GenBank/DDBJ whole genome shotgun (WGS) entry which is preliminary data.</text>
</comment>
<reference evidence="4" key="1">
    <citation type="journal article" date="2015" name="Nature">
        <title>Complex archaea that bridge the gap between prokaryotes and eukaryotes.</title>
        <authorList>
            <person name="Spang A."/>
            <person name="Saw J.H."/>
            <person name="Jorgensen S.L."/>
            <person name="Zaremba-Niedzwiedzka K."/>
            <person name="Martijn J."/>
            <person name="Lind A.E."/>
            <person name="van Eijk R."/>
            <person name="Schleper C."/>
            <person name="Guy L."/>
            <person name="Ettema T.J."/>
        </authorList>
    </citation>
    <scope>NUCLEOTIDE SEQUENCE</scope>
</reference>
<evidence type="ECO:0000256" key="1">
    <source>
        <dbReference type="SAM" id="Coils"/>
    </source>
</evidence>
<dbReference type="Gene3D" id="3.30.479.30">
    <property type="entry name" value="Band 7 domain"/>
    <property type="match status" value="1"/>
</dbReference>
<dbReference type="EMBL" id="LAZR01041665">
    <property type="protein sequence ID" value="KKL11410.1"/>
    <property type="molecule type" value="Genomic_DNA"/>
</dbReference>
<dbReference type="AlphaFoldDB" id="A0A0F9APS2"/>
<protein>
    <recommendedName>
        <fullName evidence="3">Band 7 domain-containing protein</fullName>
    </recommendedName>
</protein>
<dbReference type="CDD" id="cd03401">
    <property type="entry name" value="SPFH_prohibitin"/>
    <property type="match status" value="1"/>
</dbReference>
<keyword evidence="2" id="KW-1133">Transmembrane helix</keyword>
<keyword evidence="2" id="KW-0812">Transmembrane</keyword>
<organism evidence="4">
    <name type="scientific">marine sediment metagenome</name>
    <dbReference type="NCBI Taxonomy" id="412755"/>
    <lineage>
        <taxon>unclassified sequences</taxon>
        <taxon>metagenomes</taxon>
        <taxon>ecological metagenomes</taxon>
    </lineage>
</organism>
<sequence>MSSKKASVVFGITTVVVLFIIAVVVLMLGVDVVDANRLGVMVRFGQVKGAMEPGMKWTGLFTNVYQYDMRIRKSTIQLEGDFNAPDKYGQPIYATISVNYKVKREADAVVSLYENVGRDKYIADILNIEPIITEGFKQATVKYEALEILDKRQEVKELARANIKANFPGDYFDIVDIVIGNIHYSAQFQAAIDSKKTAIQLAEKAENDLERVKFEQKQEIVKYQAEAERLRLQKAQVTPLLNQQRWIEQWNGVLPQYMITTPDAANLLLPLPGTEGVLGG</sequence>
<evidence type="ECO:0000256" key="2">
    <source>
        <dbReference type="SAM" id="Phobius"/>
    </source>
</evidence>
<evidence type="ECO:0000313" key="4">
    <source>
        <dbReference type="EMBL" id="KKL11410.1"/>
    </source>
</evidence>
<dbReference type="PANTHER" id="PTHR42911:SF2">
    <property type="entry name" value="PROHIBITIN FAMILY PROTEIN"/>
    <property type="match status" value="1"/>
</dbReference>
<dbReference type="InterPro" id="IPR000163">
    <property type="entry name" value="Prohibitin"/>
</dbReference>
<feature type="transmembrane region" description="Helical" evidence="2">
    <location>
        <begin position="7"/>
        <end position="30"/>
    </location>
</feature>
<dbReference type="PANTHER" id="PTHR42911">
    <property type="entry name" value="MODULATOR OF FTSH PROTEASE HFLC"/>
    <property type="match status" value="1"/>
</dbReference>
<evidence type="ECO:0000259" key="3">
    <source>
        <dbReference type="Pfam" id="PF01145"/>
    </source>
</evidence>
<dbReference type="InterPro" id="IPR001107">
    <property type="entry name" value="Band_7"/>
</dbReference>
<accession>A0A0F9APS2</accession>
<dbReference type="Pfam" id="PF01145">
    <property type="entry name" value="Band_7"/>
    <property type="match status" value="1"/>
</dbReference>
<dbReference type="GO" id="GO:0016020">
    <property type="term" value="C:membrane"/>
    <property type="evidence" value="ECO:0007669"/>
    <property type="project" value="InterPro"/>
</dbReference>
<feature type="coiled-coil region" evidence="1">
    <location>
        <begin position="195"/>
        <end position="233"/>
    </location>
</feature>